<name>A0A552V7T6_9FLAO</name>
<dbReference type="Pfam" id="PF20420">
    <property type="entry name" value="DUF6702"/>
    <property type="match status" value="1"/>
</dbReference>
<dbReference type="RefSeq" id="WP_143372034.1">
    <property type="nucleotide sequence ID" value="NZ_VJVZ01000002.1"/>
</dbReference>
<evidence type="ECO:0000313" key="2">
    <source>
        <dbReference type="Proteomes" id="UP000320643"/>
    </source>
</evidence>
<keyword evidence="2" id="KW-1185">Reference proteome</keyword>
<dbReference type="AlphaFoldDB" id="A0A552V7T6"/>
<accession>A0A552V7T6</accession>
<dbReference type="EMBL" id="VJVZ01000002">
    <property type="protein sequence ID" value="TRW26533.1"/>
    <property type="molecule type" value="Genomic_DNA"/>
</dbReference>
<dbReference type="Proteomes" id="UP000320643">
    <property type="component" value="Unassembled WGS sequence"/>
</dbReference>
<organism evidence="1 2">
    <name type="scientific">Flavobacterium zepuense</name>
    <dbReference type="NCBI Taxonomy" id="2593302"/>
    <lineage>
        <taxon>Bacteria</taxon>
        <taxon>Pseudomonadati</taxon>
        <taxon>Bacteroidota</taxon>
        <taxon>Flavobacteriia</taxon>
        <taxon>Flavobacteriales</taxon>
        <taxon>Flavobacteriaceae</taxon>
        <taxon>Flavobacterium</taxon>
    </lineage>
</organism>
<dbReference type="OrthoDB" id="5735516at2"/>
<protein>
    <recommendedName>
        <fullName evidence="3">Peptidase E</fullName>
    </recommendedName>
</protein>
<evidence type="ECO:0000313" key="1">
    <source>
        <dbReference type="EMBL" id="TRW26533.1"/>
    </source>
</evidence>
<proteinExistence type="predicted"/>
<dbReference type="InterPro" id="IPR046525">
    <property type="entry name" value="DUF6702"/>
</dbReference>
<sequence>MKNLSRYILLLTLAFVMASAGVHRFYVSVFQMEYVPVKKEIRITGRIFIDDLEAGLNKKYGKKLYLGTPKESGEATGLLKKYFAEKIVVKINNKPKVLTLLGRETEDDVLICYFTLPAESKVQTIQVSNTVLFDMFSEQQNIIHTTVNGNKKSLLLTNSETSGTVQF</sequence>
<reference evidence="1 2" key="1">
    <citation type="submission" date="2019-07" db="EMBL/GenBank/DDBJ databases">
        <title>Flavobacterium sp. nov., isolated from glacier ice.</title>
        <authorList>
            <person name="Liu Q."/>
            <person name="Xin Y.-H."/>
        </authorList>
    </citation>
    <scope>NUCLEOTIDE SEQUENCE [LARGE SCALE GENOMIC DNA]</scope>
    <source>
        <strain evidence="1 2">ZT4R6</strain>
    </source>
</reference>
<comment type="caution">
    <text evidence="1">The sequence shown here is derived from an EMBL/GenBank/DDBJ whole genome shotgun (WGS) entry which is preliminary data.</text>
</comment>
<gene>
    <name evidence="1" type="ORF">FMM05_03920</name>
</gene>
<evidence type="ECO:0008006" key="3">
    <source>
        <dbReference type="Google" id="ProtNLM"/>
    </source>
</evidence>